<organism evidence="2 3">
    <name type="scientific">Suillus placidus</name>
    <dbReference type="NCBI Taxonomy" id="48579"/>
    <lineage>
        <taxon>Eukaryota</taxon>
        <taxon>Fungi</taxon>
        <taxon>Dikarya</taxon>
        <taxon>Basidiomycota</taxon>
        <taxon>Agaricomycotina</taxon>
        <taxon>Agaricomycetes</taxon>
        <taxon>Agaricomycetidae</taxon>
        <taxon>Boletales</taxon>
        <taxon>Suillineae</taxon>
        <taxon>Suillaceae</taxon>
        <taxon>Suillus</taxon>
    </lineage>
</organism>
<dbReference type="SUPFAM" id="SSF52047">
    <property type="entry name" value="RNI-like"/>
    <property type="match status" value="1"/>
</dbReference>
<dbReference type="EMBL" id="JABBWD010000016">
    <property type="protein sequence ID" value="KAG1778218.1"/>
    <property type="molecule type" value="Genomic_DNA"/>
</dbReference>
<evidence type="ECO:0000313" key="2">
    <source>
        <dbReference type="EMBL" id="KAG1778218.1"/>
    </source>
</evidence>
<dbReference type="Gene3D" id="3.80.10.10">
    <property type="entry name" value="Ribonuclease Inhibitor"/>
    <property type="match status" value="1"/>
</dbReference>
<name>A0A9P7D3X7_9AGAM</name>
<evidence type="ECO:0000256" key="1">
    <source>
        <dbReference type="SAM" id="MobiDB-lite"/>
    </source>
</evidence>
<protein>
    <submittedName>
        <fullName evidence="2">Uncharacterized protein</fullName>
    </submittedName>
</protein>
<gene>
    <name evidence="2" type="ORF">EV702DRAFT_1277963</name>
</gene>
<keyword evidence="3" id="KW-1185">Reference proteome</keyword>
<feature type="region of interest" description="Disordered" evidence="1">
    <location>
        <begin position="1"/>
        <end position="20"/>
    </location>
</feature>
<reference evidence="2" key="1">
    <citation type="journal article" date="2020" name="New Phytol.">
        <title>Comparative genomics reveals dynamic genome evolution in host specialist ectomycorrhizal fungi.</title>
        <authorList>
            <person name="Lofgren L.A."/>
            <person name="Nguyen N.H."/>
            <person name="Vilgalys R."/>
            <person name="Ruytinx J."/>
            <person name="Liao H.L."/>
            <person name="Branco S."/>
            <person name="Kuo A."/>
            <person name="LaButti K."/>
            <person name="Lipzen A."/>
            <person name="Andreopoulos W."/>
            <person name="Pangilinan J."/>
            <person name="Riley R."/>
            <person name="Hundley H."/>
            <person name="Na H."/>
            <person name="Barry K."/>
            <person name="Grigoriev I.V."/>
            <person name="Stajich J.E."/>
            <person name="Kennedy P.G."/>
        </authorList>
    </citation>
    <scope>NUCLEOTIDE SEQUENCE</scope>
    <source>
        <strain evidence="2">DOB743</strain>
    </source>
</reference>
<comment type="caution">
    <text evidence="2">The sequence shown here is derived from an EMBL/GenBank/DDBJ whole genome shotgun (WGS) entry which is preliminary data.</text>
</comment>
<dbReference type="Proteomes" id="UP000714275">
    <property type="component" value="Unassembled WGS sequence"/>
</dbReference>
<sequence length="441" mass="49834">MTLGPGLTCTSSSHSSALPRPSGPVLQQLFALFPPGLLFPKLFLLRFAAVSHLPEFYSDFSLLRQFLLPELESLTFDVPSSVPTYEVEQLLGALPAEASGLRHLSITTDNGLSACRFIVPKLPKLNRLAIGGIDVGLTRQNITNIQHSRCLQTLALHLHGPFDTENQLSGNMPLELSALKELYLFSTPLQICTSFLLQVSTPQLSDIHITYFEAAIPAELTAFFESLRTSCQTFASLETISMFDRSPDRWWKPDSHRQLHSHIFRPLLKFRRLSIVDFDDIGKYCLDDAFIEDAAVAWPYLRVLKFATLKHSVGEVTFTAMLSLASRCKLLRTLRLTFDATHFPRLPYSPDGNRELWTTQPTLRELHVGHSKVSAASRFPRFLAVLFPGLAVLSREDMSLDSADGIAWRELRTSWTQLMIYRQMFPDMENTWRADLLQPRP</sequence>
<dbReference type="AlphaFoldDB" id="A0A9P7D3X7"/>
<dbReference type="InterPro" id="IPR032675">
    <property type="entry name" value="LRR_dom_sf"/>
</dbReference>
<dbReference type="OrthoDB" id="3543113at2759"/>
<accession>A0A9P7D3X7</accession>
<proteinExistence type="predicted"/>
<evidence type="ECO:0000313" key="3">
    <source>
        <dbReference type="Proteomes" id="UP000714275"/>
    </source>
</evidence>